<dbReference type="Pfam" id="PF01121">
    <property type="entry name" value="CoaE"/>
    <property type="match status" value="1"/>
</dbReference>
<dbReference type="PANTHER" id="PTHR10695">
    <property type="entry name" value="DEPHOSPHO-COA KINASE-RELATED"/>
    <property type="match status" value="1"/>
</dbReference>
<keyword evidence="5 7" id="KW-0808">Transferase</keyword>
<dbReference type="GO" id="GO:0005524">
    <property type="term" value="F:ATP binding"/>
    <property type="evidence" value="ECO:0007669"/>
    <property type="project" value="UniProtKB-UniRule"/>
</dbReference>
<dbReference type="GO" id="GO:0004140">
    <property type="term" value="F:dephospho-CoA kinase activity"/>
    <property type="evidence" value="ECO:0007669"/>
    <property type="project" value="UniProtKB-UniRule"/>
</dbReference>
<keyword evidence="2 5" id="KW-0547">Nucleotide-binding</keyword>
<dbReference type="PROSITE" id="PS51219">
    <property type="entry name" value="DPCK"/>
    <property type="match status" value="1"/>
</dbReference>
<evidence type="ECO:0000256" key="2">
    <source>
        <dbReference type="ARBA" id="ARBA00022741"/>
    </source>
</evidence>
<feature type="binding site" evidence="5">
    <location>
        <begin position="11"/>
        <end position="16"/>
    </location>
    <ligand>
        <name>ATP</name>
        <dbReference type="ChEBI" id="CHEBI:30616"/>
    </ligand>
</feature>
<evidence type="ECO:0000256" key="6">
    <source>
        <dbReference type="NCBIfam" id="TIGR00152"/>
    </source>
</evidence>
<evidence type="ECO:0000313" key="8">
    <source>
        <dbReference type="Proteomes" id="UP001060336"/>
    </source>
</evidence>
<proteinExistence type="inferred from homology"/>
<keyword evidence="5 7" id="KW-0418">Kinase</keyword>
<name>A0A9J7B3I2_9PROT</name>
<organism evidence="7 8">
    <name type="scientific">Nisaea acidiphila</name>
    <dbReference type="NCBI Taxonomy" id="1862145"/>
    <lineage>
        <taxon>Bacteria</taxon>
        <taxon>Pseudomonadati</taxon>
        <taxon>Pseudomonadota</taxon>
        <taxon>Alphaproteobacteria</taxon>
        <taxon>Rhodospirillales</taxon>
        <taxon>Thalassobaculaceae</taxon>
        <taxon>Nisaea</taxon>
    </lineage>
</organism>
<comment type="similarity">
    <text evidence="1 5">Belongs to the CoaE family.</text>
</comment>
<sequence>MLVFGLTGSIGMGKSTAANLFRRLGLPVHDADAAVHKLFRNGGAAVAPISRRFPEAVRAGAVDRETLGKLVFGDAAALKDLEAIVHPLVRRDRDRFLALQRRNRRKAAVLDVPLLFETGGETVCDYVFVVSAPAFLQRQRVLARPGMTESRLSSILQKQMPDREKRLRADIVLPTGLGRAFTTRAIKKILNRLGVRHA</sequence>
<dbReference type="SUPFAM" id="SSF52540">
    <property type="entry name" value="P-loop containing nucleoside triphosphate hydrolases"/>
    <property type="match status" value="1"/>
</dbReference>
<dbReference type="EC" id="2.7.1.24" evidence="5 6"/>
<evidence type="ECO:0000256" key="3">
    <source>
        <dbReference type="ARBA" id="ARBA00022840"/>
    </source>
</evidence>
<dbReference type="Gene3D" id="3.40.50.300">
    <property type="entry name" value="P-loop containing nucleotide triphosphate hydrolases"/>
    <property type="match status" value="1"/>
</dbReference>
<dbReference type="HAMAP" id="MF_00376">
    <property type="entry name" value="Dephospho_CoA_kinase"/>
    <property type="match status" value="1"/>
</dbReference>
<evidence type="ECO:0000256" key="5">
    <source>
        <dbReference type="HAMAP-Rule" id="MF_00376"/>
    </source>
</evidence>
<comment type="function">
    <text evidence="5">Catalyzes the phosphorylation of the 3'-hydroxyl group of dephosphocoenzyme A to form coenzyme A.</text>
</comment>
<dbReference type="CDD" id="cd02022">
    <property type="entry name" value="DPCK"/>
    <property type="match status" value="1"/>
</dbReference>
<dbReference type="GO" id="GO:0015937">
    <property type="term" value="P:coenzyme A biosynthetic process"/>
    <property type="evidence" value="ECO:0007669"/>
    <property type="project" value="UniProtKB-UniRule"/>
</dbReference>
<dbReference type="GO" id="GO:0005737">
    <property type="term" value="C:cytoplasm"/>
    <property type="evidence" value="ECO:0007669"/>
    <property type="project" value="UniProtKB-SubCell"/>
</dbReference>
<dbReference type="RefSeq" id="WP_257772124.1">
    <property type="nucleotide sequence ID" value="NZ_CP102480.1"/>
</dbReference>
<comment type="catalytic activity">
    <reaction evidence="5">
        <text>3'-dephospho-CoA + ATP = ADP + CoA + H(+)</text>
        <dbReference type="Rhea" id="RHEA:18245"/>
        <dbReference type="ChEBI" id="CHEBI:15378"/>
        <dbReference type="ChEBI" id="CHEBI:30616"/>
        <dbReference type="ChEBI" id="CHEBI:57287"/>
        <dbReference type="ChEBI" id="CHEBI:57328"/>
        <dbReference type="ChEBI" id="CHEBI:456216"/>
        <dbReference type="EC" id="2.7.1.24"/>
    </reaction>
</comment>
<dbReference type="EMBL" id="CP102480">
    <property type="protein sequence ID" value="UUX52189.1"/>
    <property type="molecule type" value="Genomic_DNA"/>
</dbReference>
<dbReference type="Proteomes" id="UP001060336">
    <property type="component" value="Chromosome"/>
</dbReference>
<comment type="subcellular location">
    <subcellularLocation>
        <location evidence="5">Cytoplasm</location>
    </subcellularLocation>
</comment>
<dbReference type="InterPro" id="IPR027417">
    <property type="entry name" value="P-loop_NTPase"/>
</dbReference>
<dbReference type="PANTHER" id="PTHR10695:SF46">
    <property type="entry name" value="BIFUNCTIONAL COENZYME A SYNTHASE-RELATED"/>
    <property type="match status" value="1"/>
</dbReference>
<evidence type="ECO:0000256" key="1">
    <source>
        <dbReference type="ARBA" id="ARBA00009018"/>
    </source>
</evidence>
<dbReference type="KEGG" id="naci:NUH88_10910"/>
<accession>A0A9J7B3I2</accession>
<evidence type="ECO:0000256" key="4">
    <source>
        <dbReference type="ARBA" id="ARBA00022993"/>
    </source>
</evidence>
<keyword evidence="4 5" id="KW-0173">Coenzyme A biosynthesis</keyword>
<gene>
    <name evidence="5 7" type="primary">coaE</name>
    <name evidence="7" type="ORF">NUH88_10910</name>
</gene>
<reference evidence="7" key="1">
    <citation type="submission" date="2022-08" db="EMBL/GenBank/DDBJ databases">
        <title>Nisaea acidiphila sp. nov., isolated from a marine algal debris and emended description of the genus Nisaea Urios et al. 2008.</title>
        <authorList>
            <person name="Kwon K."/>
        </authorList>
    </citation>
    <scope>NUCLEOTIDE SEQUENCE</scope>
    <source>
        <strain evidence="7">MEBiC11861</strain>
    </source>
</reference>
<comment type="pathway">
    <text evidence="5">Cofactor biosynthesis; coenzyme A biosynthesis; CoA from (R)-pantothenate: step 5/5.</text>
</comment>
<keyword evidence="3 5" id="KW-0067">ATP-binding</keyword>
<dbReference type="InterPro" id="IPR001977">
    <property type="entry name" value="Depp_CoAkinase"/>
</dbReference>
<evidence type="ECO:0000313" key="7">
    <source>
        <dbReference type="EMBL" id="UUX52189.1"/>
    </source>
</evidence>
<dbReference type="AlphaFoldDB" id="A0A9J7B3I2"/>
<keyword evidence="8" id="KW-1185">Reference proteome</keyword>
<keyword evidence="5" id="KW-0963">Cytoplasm</keyword>
<protein>
    <recommendedName>
        <fullName evidence="5 6">Dephospho-CoA kinase</fullName>
        <ecNumber evidence="5 6">2.7.1.24</ecNumber>
    </recommendedName>
    <alternativeName>
        <fullName evidence="5">Dephosphocoenzyme A kinase</fullName>
    </alternativeName>
</protein>
<dbReference type="NCBIfam" id="TIGR00152">
    <property type="entry name" value="dephospho-CoA kinase"/>
    <property type="match status" value="1"/>
</dbReference>